<evidence type="ECO:0000256" key="1">
    <source>
        <dbReference type="SAM" id="MobiDB-lite"/>
    </source>
</evidence>
<accession>A0ABR0B8K0</accession>
<dbReference type="Proteomes" id="UP001234178">
    <property type="component" value="Unassembled WGS sequence"/>
</dbReference>
<organism evidence="2 3">
    <name type="scientific">Daphnia magna</name>
    <dbReference type="NCBI Taxonomy" id="35525"/>
    <lineage>
        <taxon>Eukaryota</taxon>
        <taxon>Metazoa</taxon>
        <taxon>Ecdysozoa</taxon>
        <taxon>Arthropoda</taxon>
        <taxon>Crustacea</taxon>
        <taxon>Branchiopoda</taxon>
        <taxon>Diplostraca</taxon>
        <taxon>Cladocera</taxon>
        <taxon>Anomopoda</taxon>
        <taxon>Daphniidae</taxon>
        <taxon>Daphnia</taxon>
    </lineage>
</organism>
<dbReference type="SUPFAM" id="SSF158682">
    <property type="entry name" value="TerB-like"/>
    <property type="match status" value="1"/>
</dbReference>
<proteinExistence type="predicted"/>
<dbReference type="Gene3D" id="1.10.3680.10">
    <property type="entry name" value="TerB-like"/>
    <property type="match status" value="1"/>
</dbReference>
<protein>
    <recommendedName>
        <fullName evidence="4">Co-chaperone DjlA N-terminal domain-containing protein</fullName>
    </recommendedName>
</protein>
<dbReference type="CDD" id="cd07176">
    <property type="entry name" value="terB"/>
    <property type="match status" value="1"/>
</dbReference>
<gene>
    <name evidence="2" type="ORF">OUZ56_032323</name>
</gene>
<evidence type="ECO:0000313" key="2">
    <source>
        <dbReference type="EMBL" id="KAK4044917.1"/>
    </source>
</evidence>
<feature type="region of interest" description="Disordered" evidence="1">
    <location>
        <begin position="946"/>
        <end position="995"/>
    </location>
</feature>
<name>A0ABR0B8K0_9CRUS</name>
<comment type="caution">
    <text evidence="2">The sequence shown here is derived from an EMBL/GenBank/DDBJ whole genome shotgun (WGS) entry which is preliminary data.</text>
</comment>
<dbReference type="EMBL" id="JAOYFB010000041">
    <property type="protein sequence ID" value="KAK4044917.1"/>
    <property type="molecule type" value="Genomic_DNA"/>
</dbReference>
<evidence type="ECO:0008006" key="4">
    <source>
        <dbReference type="Google" id="ProtNLM"/>
    </source>
</evidence>
<dbReference type="InterPro" id="IPR029024">
    <property type="entry name" value="TerB-like"/>
</dbReference>
<sequence>MGLAWDAASSVFLRLGPRGALDGAVRVIPGPASTLGKLLDRIAHLLEAPNVPIYGRSGETVRASTALAVPPAGIVAGPLMDETAELRYALGEALASALPQNALLSALPRDQAKNVYTAICAAFGTDGPPPRDGEVLSRVEMLWQVVPLGTQRRLRDLLSEESRQASGGVVPFELVLERSRHTARRVGLFVSGDFRLAAERVVRDLAPNEVLDALVSPRNSPRVCRRALARSDPRDPSNLQRRSSNYMTRDASRSRVWPAASLAVALAVAASGLSACLVVEPPGDLPTTPVRRPTIRRSEASPVASFVLGAWPESFVVPVELVDASQTFQRRVFVDYDPEDRRVEPAVFGASAPNLADRNGNVRLVRATVPAPTDNGRCHVVEFLVAARFLGDLEGRTAHTPAPPGGDSIVWFYSPGGDLSGCPVYSAAIDAGADASDAGTGGDVLAVFAIVAGPLFGCELAGPTLPTRAENVCDGLNGAVCTDVGGVCLDGRCLIRERSYPYLLVVSLPSSSLFAPGYSFAFDGTAASPFPFGKTAKCTDATCFTLPTLGVAEGRYDVTVATANDLGAAVGVTNGPPVTIPSRVTFRPRWLFDDGTTYDASELGLPLLTLFADPTPQPPTATARGPFNGPRAYLPPGSAYDIDAFPASAYEAALPPRAEVAVPEQARLLLGESGRSLDDAAFRTTLIARDSGPLDGFQTWLEDSVGGRRISALETLRGTSTSVTYRTLGQAPRFDVGKPTVNLVLAPPPGTITLPTLVANQVSGRVSDSVRYPQLPPPVVVAGYVGDFSKIAALSTIRFRATRIDTAESGTIGRALRYDVTVRTDDNGRYTTILPPGTYKVDVTPSPTGSLEKTFLLPPRVTVGGIVRLWNGTPLAFGQVSFVPSGSYRSAKIRGEVTLPPRPALATIGAAGGYAARLDPGTYDLVVEPAAGSVLPARYELASSCRPPSTQIRLRRPPTSRLPRRLRTTTAPRRSFSATPPPPSPLAEASRMHPTDHSTLASLSRLIERTASSEGVEGGPSILSLAAVSFGRLDDPESTMPTGFDSRAVRIFESVVEAAYLVAIADGVFDETERHTFSRVVAAATGGKVEENRVEALVGFLANLHTEQGTETRIARLGEPLSSHDQLWEALRVASLLAAASDGIQDAERDVIRAIAVARGADVSIADRAMDEARAHLGK</sequence>
<feature type="region of interest" description="Disordered" evidence="1">
    <location>
        <begin position="227"/>
        <end position="247"/>
    </location>
</feature>
<keyword evidence="3" id="KW-1185">Reference proteome</keyword>
<reference evidence="2 3" key="1">
    <citation type="journal article" date="2023" name="Nucleic Acids Res.">
        <title>The hologenome of Daphnia magna reveals possible DNA methylation and microbiome-mediated evolution of the host genome.</title>
        <authorList>
            <person name="Chaturvedi A."/>
            <person name="Li X."/>
            <person name="Dhandapani V."/>
            <person name="Marshall H."/>
            <person name="Kissane S."/>
            <person name="Cuenca-Cambronero M."/>
            <person name="Asole G."/>
            <person name="Calvet F."/>
            <person name="Ruiz-Romero M."/>
            <person name="Marangio P."/>
            <person name="Guigo R."/>
            <person name="Rago D."/>
            <person name="Mirbahai L."/>
            <person name="Eastwood N."/>
            <person name="Colbourne J.K."/>
            <person name="Zhou J."/>
            <person name="Mallon E."/>
            <person name="Orsini L."/>
        </authorList>
    </citation>
    <scope>NUCLEOTIDE SEQUENCE [LARGE SCALE GENOMIC DNA]</scope>
    <source>
        <strain evidence="2">LRV0_1</strain>
    </source>
</reference>
<evidence type="ECO:0000313" key="3">
    <source>
        <dbReference type="Proteomes" id="UP001234178"/>
    </source>
</evidence>
<feature type="compositionally biased region" description="Basic residues" evidence="1">
    <location>
        <begin position="953"/>
        <end position="967"/>
    </location>
</feature>
<feature type="compositionally biased region" description="Polar residues" evidence="1">
    <location>
        <begin position="237"/>
        <end position="247"/>
    </location>
</feature>